<keyword evidence="5" id="KW-1185">Reference proteome</keyword>
<dbReference type="PANTHER" id="PTHR12526">
    <property type="entry name" value="GLYCOSYLTRANSFERASE"/>
    <property type="match status" value="1"/>
</dbReference>
<reference evidence="4 5" key="1">
    <citation type="journal article" date="2020" name="Microorganisms">
        <title>Osmotic Adaptation and Compatible Solute Biosynthesis of Phototrophic Bacteria as Revealed from Genome Analyses.</title>
        <authorList>
            <person name="Imhoff J.F."/>
            <person name="Rahn T."/>
            <person name="Kunzel S."/>
            <person name="Keller A."/>
            <person name="Neulinger S.C."/>
        </authorList>
    </citation>
    <scope>NUCLEOTIDE SEQUENCE [LARGE SCALE GENOMIC DNA]</scope>
    <source>
        <strain evidence="4 5">DSM 6210</strain>
    </source>
</reference>
<dbReference type="EMBL" id="NRRV01000013">
    <property type="protein sequence ID" value="MBK1630604.1"/>
    <property type="molecule type" value="Genomic_DNA"/>
</dbReference>
<evidence type="ECO:0000256" key="1">
    <source>
        <dbReference type="ARBA" id="ARBA00022676"/>
    </source>
</evidence>
<name>A0ABS1CFC8_9GAMM</name>
<comment type="caution">
    <text evidence="4">The sequence shown here is derived from an EMBL/GenBank/DDBJ whole genome shotgun (WGS) entry which is preliminary data.</text>
</comment>
<dbReference type="PANTHER" id="PTHR12526:SF510">
    <property type="entry name" value="D-INOSITOL 3-PHOSPHATE GLYCOSYLTRANSFERASE"/>
    <property type="match status" value="1"/>
</dbReference>
<dbReference type="InterPro" id="IPR001296">
    <property type="entry name" value="Glyco_trans_1"/>
</dbReference>
<dbReference type="Gene3D" id="3.40.50.2000">
    <property type="entry name" value="Glycogen Phosphorylase B"/>
    <property type="match status" value="2"/>
</dbReference>
<dbReference type="SUPFAM" id="SSF53756">
    <property type="entry name" value="UDP-Glycosyltransferase/glycogen phosphorylase"/>
    <property type="match status" value="1"/>
</dbReference>
<dbReference type="RefSeq" id="WP_200235623.1">
    <property type="nucleotide sequence ID" value="NZ_NRRV01000013.1"/>
</dbReference>
<keyword evidence="1" id="KW-0328">Glycosyltransferase</keyword>
<evidence type="ECO:0000313" key="4">
    <source>
        <dbReference type="EMBL" id="MBK1630604.1"/>
    </source>
</evidence>
<gene>
    <name evidence="4" type="ORF">CKO31_07565</name>
</gene>
<evidence type="ECO:0000259" key="3">
    <source>
        <dbReference type="Pfam" id="PF00534"/>
    </source>
</evidence>
<proteinExistence type="predicted"/>
<evidence type="ECO:0000256" key="2">
    <source>
        <dbReference type="ARBA" id="ARBA00022679"/>
    </source>
</evidence>
<dbReference type="CDD" id="cd03801">
    <property type="entry name" value="GT4_PimA-like"/>
    <property type="match status" value="1"/>
</dbReference>
<dbReference type="Pfam" id="PF00534">
    <property type="entry name" value="Glycos_transf_1"/>
    <property type="match status" value="1"/>
</dbReference>
<keyword evidence="2" id="KW-0808">Transferase</keyword>
<protein>
    <recommendedName>
        <fullName evidence="3">Glycosyl transferase family 1 domain-containing protein</fullName>
    </recommendedName>
</protein>
<organism evidence="4 5">
    <name type="scientific">Thiohalocapsa halophila</name>
    <dbReference type="NCBI Taxonomy" id="69359"/>
    <lineage>
        <taxon>Bacteria</taxon>
        <taxon>Pseudomonadati</taxon>
        <taxon>Pseudomonadota</taxon>
        <taxon>Gammaproteobacteria</taxon>
        <taxon>Chromatiales</taxon>
        <taxon>Chromatiaceae</taxon>
        <taxon>Thiohalocapsa</taxon>
    </lineage>
</organism>
<accession>A0ABS1CFC8</accession>
<feature type="domain" description="Glycosyl transferase family 1" evidence="3">
    <location>
        <begin position="197"/>
        <end position="356"/>
    </location>
</feature>
<dbReference type="Proteomes" id="UP000748752">
    <property type="component" value="Unassembled WGS sequence"/>
</dbReference>
<evidence type="ECO:0000313" key="5">
    <source>
        <dbReference type="Proteomes" id="UP000748752"/>
    </source>
</evidence>
<sequence>MRVLHVHERAGFYGGVEQILHDIAAGLAARGLPQGLLHADPSPRPDYLGVFAETGTDEAAIERFRPDVLLLHKLEDPARVADLAARFPTARMVHDHDLVCPRRHKYFPISQKVCDKPAGRACYTHLCFVQRAPSGPWPIALKGTADVRAAIAAHAKVRRLIVGSRWMRDELRINGLPPARIRIVPPVPQSLARCEQQPPSHSPEVLYVGQVIRGKGVDLLLKALAQVPGDWHATIVGTGNHLPACKALAVKLDIAHRITFTGWVDHAALDDYYARASVSVVPSRWPEPFGMVGIEAMARGRPVAAFAVGGIPDWLDHGITGLLAREADTDALAQNLARLLADPELAGMLGKRAAKRVRERYSPDACLAHLTRVLQEAVADAG</sequence>